<dbReference type="InterPro" id="IPR008979">
    <property type="entry name" value="Galactose-bd-like_sf"/>
</dbReference>
<evidence type="ECO:0000259" key="3">
    <source>
        <dbReference type="Pfam" id="PF17166"/>
    </source>
</evidence>
<evidence type="ECO:0000259" key="1">
    <source>
        <dbReference type="Pfam" id="PF16323"/>
    </source>
</evidence>
<dbReference type="Gene3D" id="2.60.120.260">
    <property type="entry name" value="Galactose-binding domain-like"/>
    <property type="match status" value="1"/>
</dbReference>
<feature type="domain" description="DUF5000" evidence="2">
    <location>
        <begin position="258"/>
        <end position="410"/>
    </location>
</feature>
<dbReference type="Pfam" id="PF17166">
    <property type="entry name" value="DUF5126"/>
    <property type="match status" value="1"/>
</dbReference>
<accession>A0A839S9B4</accession>
<gene>
    <name evidence="4" type="ORF">FHS11_000237</name>
</gene>
<dbReference type="PROSITE" id="PS51257">
    <property type="entry name" value="PROKAR_LIPOPROTEIN"/>
    <property type="match status" value="1"/>
</dbReference>
<proteinExistence type="predicted"/>
<dbReference type="SUPFAM" id="SSF49785">
    <property type="entry name" value="Galactose-binding domain-like"/>
    <property type="match status" value="1"/>
</dbReference>
<organism evidence="4 5">
    <name type="scientific">Mucilaginibacter gotjawali</name>
    <dbReference type="NCBI Taxonomy" id="1550579"/>
    <lineage>
        <taxon>Bacteria</taxon>
        <taxon>Pseudomonadati</taxon>
        <taxon>Bacteroidota</taxon>
        <taxon>Sphingobacteriia</taxon>
        <taxon>Sphingobacteriales</taxon>
        <taxon>Sphingobacteriaceae</taxon>
        <taxon>Mucilaginibacter</taxon>
    </lineage>
</organism>
<comment type="caution">
    <text evidence="4">The sequence shown here is derived from an EMBL/GenBank/DDBJ whole genome shotgun (WGS) entry which is preliminary data.</text>
</comment>
<dbReference type="EMBL" id="JACHWX010000001">
    <property type="protein sequence ID" value="MBB3053833.1"/>
    <property type="molecule type" value="Genomic_DNA"/>
</dbReference>
<dbReference type="Pfam" id="PF16323">
    <property type="entry name" value="DUF4959"/>
    <property type="match status" value="1"/>
</dbReference>
<dbReference type="InterPro" id="IPR032164">
    <property type="entry name" value="DUF5000"/>
</dbReference>
<protein>
    <recommendedName>
        <fullName evidence="6">DUF4959 domain-containing protein</fullName>
    </recommendedName>
</protein>
<keyword evidence="5" id="KW-1185">Reference proteome</keyword>
<dbReference type="AlphaFoldDB" id="A0A839S9B4"/>
<evidence type="ECO:0008006" key="6">
    <source>
        <dbReference type="Google" id="ProtNLM"/>
    </source>
</evidence>
<reference evidence="4" key="1">
    <citation type="submission" date="2020-08" db="EMBL/GenBank/DDBJ databases">
        <title>Genomic Encyclopedia of Type Strains, Phase III (KMG-III): the genomes of soil and plant-associated and newly described type strains.</title>
        <authorList>
            <person name="Whitman W."/>
        </authorList>
    </citation>
    <scope>NUCLEOTIDE SEQUENCE [LARGE SCALE GENOMIC DNA]</scope>
    <source>
        <strain evidence="4">CECT 8628</strain>
    </source>
</reference>
<feature type="domain" description="DUF4959" evidence="1">
    <location>
        <begin position="26"/>
        <end position="131"/>
    </location>
</feature>
<evidence type="ECO:0000313" key="4">
    <source>
        <dbReference type="EMBL" id="MBB3053833.1"/>
    </source>
</evidence>
<dbReference type="InterPro" id="IPR032527">
    <property type="entry name" value="DUF4959"/>
</dbReference>
<dbReference type="InterPro" id="IPR033431">
    <property type="entry name" value="DUF5126"/>
</dbReference>
<dbReference type="RefSeq" id="WP_232010841.1">
    <property type="nucleotide sequence ID" value="NZ_AP017313.1"/>
</dbReference>
<dbReference type="Pfam" id="PF16391">
    <property type="entry name" value="DUF5000"/>
    <property type="match status" value="1"/>
</dbReference>
<name>A0A839S9B4_9SPHI</name>
<dbReference type="Proteomes" id="UP000539265">
    <property type="component" value="Unassembled WGS sequence"/>
</dbReference>
<evidence type="ECO:0000313" key="5">
    <source>
        <dbReference type="Proteomes" id="UP000539265"/>
    </source>
</evidence>
<feature type="domain" description="DUF5126" evidence="3">
    <location>
        <begin position="133"/>
        <end position="235"/>
    </location>
</feature>
<evidence type="ECO:0000259" key="2">
    <source>
        <dbReference type="Pfam" id="PF16391"/>
    </source>
</evidence>
<sequence>MMMKIKRYLKQLLPVILVIMIGLFGSCKRNDGFNVPVSNDKTKPDVVTNIKVKNLNGAAYITYTLPNSPNLLYVLAQYNINGKTVRQTKSSYYNDTVLVEGFAKSQDYQVTLWSVSRANIQSDPITVTVHPDTPYYLLAKPTIQLAPDFGGINVKGIDRGKKDLGFILIAFDNSTQALEVQDQHYTNADTINYSVRGFAANPRKFGVYVTDQFGNISDTTVVNLTPIFETLLDKSQFSIYKLPTDSPTAYGWEVPYLWDNKTDDYSPGWHTAPGGPAPIQCTFNLGVSAQLSRFIMWERPDEYAYSHGNPKDFSIWGSDKPAPQDALLPQLASAGTVVGDWVNLGNYHYPDPPSGLTPGFTNAADNTFVKAGVNFDITPGSPKVHFFRLLVHDTWSGGDFAHVMEFSIYGNPQ</sequence>